<evidence type="ECO:0000313" key="4">
    <source>
        <dbReference type="Proteomes" id="UP001497512"/>
    </source>
</evidence>
<gene>
    <name evidence="3" type="ORF">CSSPTR1EN2_LOCUS9765</name>
</gene>
<dbReference type="InterPro" id="IPR012340">
    <property type="entry name" value="NA-bd_OB-fold"/>
</dbReference>
<keyword evidence="4" id="KW-1185">Reference proteome</keyword>
<name>A0ABP0U075_9BRYO</name>
<dbReference type="CDD" id="cd04475">
    <property type="entry name" value="RPA1_DBD_B"/>
    <property type="match status" value="1"/>
</dbReference>
<dbReference type="SUPFAM" id="SSF50249">
    <property type="entry name" value="Nucleic acid-binding proteins"/>
    <property type="match status" value="1"/>
</dbReference>
<dbReference type="Gene3D" id="2.40.50.140">
    <property type="entry name" value="Nucleic acid-binding proteins"/>
    <property type="match status" value="1"/>
</dbReference>
<reference evidence="3" key="1">
    <citation type="submission" date="2024-02" db="EMBL/GenBank/DDBJ databases">
        <authorList>
            <consortium name="ELIXIR-Norway"/>
            <consortium name="Elixir Norway"/>
        </authorList>
    </citation>
    <scope>NUCLEOTIDE SEQUENCE</scope>
</reference>
<dbReference type="EMBL" id="OZ019909">
    <property type="protein sequence ID" value="CAK9209476.1"/>
    <property type="molecule type" value="Genomic_DNA"/>
</dbReference>
<keyword evidence="1" id="KW-0238">DNA-binding</keyword>
<feature type="domain" description="Replication protein A OB" evidence="2">
    <location>
        <begin position="2"/>
        <end position="78"/>
    </location>
</feature>
<dbReference type="PANTHER" id="PTHR47165">
    <property type="entry name" value="OS03G0429900 PROTEIN"/>
    <property type="match status" value="1"/>
</dbReference>
<accession>A0ABP0U075</accession>
<dbReference type="PANTHER" id="PTHR47165:SF4">
    <property type="entry name" value="OS03G0429900 PROTEIN"/>
    <property type="match status" value="1"/>
</dbReference>
<dbReference type="InterPro" id="IPR031657">
    <property type="entry name" value="REPA_OB_2"/>
</dbReference>
<dbReference type="Pfam" id="PF16900">
    <property type="entry name" value="REPA_OB_2"/>
    <property type="match status" value="1"/>
</dbReference>
<dbReference type="Proteomes" id="UP001497512">
    <property type="component" value="Chromosome 17"/>
</dbReference>
<evidence type="ECO:0000256" key="1">
    <source>
        <dbReference type="ARBA" id="ARBA00023125"/>
    </source>
</evidence>
<organism evidence="3 4">
    <name type="scientific">Sphagnum troendelagicum</name>
    <dbReference type="NCBI Taxonomy" id="128251"/>
    <lineage>
        <taxon>Eukaryota</taxon>
        <taxon>Viridiplantae</taxon>
        <taxon>Streptophyta</taxon>
        <taxon>Embryophyta</taxon>
        <taxon>Bryophyta</taxon>
        <taxon>Sphagnophytina</taxon>
        <taxon>Sphagnopsida</taxon>
        <taxon>Sphagnales</taxon>
        <taxon>Sphagnaceae</taxon>
        <taxon>Sphagnum</taxon>
    </lineage>
</organism>
<evidence type="ECO:0000313" key="3">
    <source>
        <dbReference type="EMBL" id="CAK9209476.1"/>
    </source>
</evidence>
<protein>
    <recommendedName>
        <fullName evidence="2">Replication protein A OB domain-containing protein</fullName>
    </recommendedName>
</protein>
<proteinExistence type="predicted"/>
<sequence>MIRRKNSNEEIPKRDITIADESQKTVVVSLWNNMAMNEGATLSNTVNDSPVLMVKSLRASDFQGVSLSTTSNSMVAINPDIPEAIALRNWSVLC</sequence>
<evidence type="ECO:0000259" key="2">
    <source>
        <dbReference type="Pfam" id="PF16900"/>
    </source>
</evidence>